<gene>
    <name evidence="4" type="ORF">C5749_17560</name>
</gene>
<dbReference type="GO" id="GO:0016491">
    <property type="term" value="F:oxidoreductase activity"/>
    <property type="evidence" value="ECO:0007669"/>
    <property type="project" value="InterPro"/>
</dbReference>
<dbReference type="AlphaFoldDB" id="A0A2S9JEA0"/>
<comment type="caution">
    <text evidence="4">The sequence shown here is derived from an EMBL/GenBank/DDBJ whole genome shotgun (WGS) entry which is preliminary data.</text>
</comment>
<evidence type="ECO:0000313" key="5">
    <source>
        <dbReference type="Proteomes" id="UP000238642"/>
    </source>
</evidence>
<dbReference type="PROSITE" id="PS00194">
    <property type="entry name" value="THIOREDOXIN_1"/>
    <property type="match status" value="1"/>
</dbReference>
<dbReference type="PANTHER" id="PTHR42852">
    <property type="entry name" value="THIOL:DISULFIDE INTERCHANGE PROTEIN DSBE"/>
    <property type="match status" value="1"/>
</dbReference>
<dbReference type="InterPro" id="IPR036249">
    <property type="entry name" value="Thioredoxin-like_sf"/>
</dbReference>
<dbReference type="CDD" id="cd02966">
    <property type="entry name" value="TlpA_like_family"/>
    <property type="match status" value="1"/>
</dbReference>
<dbReference type="OrthoDB" id="634996at2"/>
<dbReference type="InterPro" id="IPR013766">
    <property type="entry name" value="Thioredoxin_domain"/>
</dbReference>
<evidence type="ECO:0000259" key="3">
    <source>
        <dbReference type="PROSITE" id="PS51352"/>
    </source>
</evidence>
<keyword evidence="2" id="KW-0732">Signal</keyword>
<evidence type="ECO:0000256" key="2">
    <source>
        <dbReference type="SAM" id="SignalP"/>
    </source>
</evidence>
<keyword evidence="5" id="KW-1185">Reference proteome</keyword>
<keyword evidence="1" id="KW-0676">Redox-active center</keyword>
<dbReference type="PANTHER" id="PTHR42852:SF13">
    <property type="entry name" value="PROTEIN DIPZ"/>
    <property type="match status" value="1"/>
</dbReference>
<protein>
    <recommendedName>
        <fullName evidence="3">Thioredoxin domain-containing protein</fullName>
    </recommendedName>
</protein>
<sequence>MKRKLLILAMLGLVFVFQTVNAQIAAKKGTTLDEIVKEVNMLLQKGDDDSKALAEKEARVMASSKNEMFVLMAASLYNYLGKKEEADKTKSSITKKFPRGIQARKDAFEAFIDDESLTAEQLERKYADWEKKFPKSYFEKLNTGEADYGFSIMTYYSQAAQRMARRLIKDGEYDKITTYLDKEAGVDGTLIAQDLFESGQYERALPIASSAYKKNATVLETTQKEENPTYTAKRNYNSSAALYAKVLMKAGKNDESVKIAQQLFDSGHTLPSNTALLAEGLQKQGKDLDAFLVLHNAMVKSGRSSDNVVLYQAITPIYGKLNSGKGDFEQYTSSLDSEISEALTAKYKSQMIKKEAPLFSLVNREGETVSLVDLKGKVVVLDFWATWCGPCVTSFPGMQAAVNKFKEDKEVEFLFIDTWQREENYVEEVNKFIDDNKYTFHVLFDEMKDRDKATTTAYGVKGIPHKVVIDKEGFIRFESSGSTADVDAIVKEMETKIELVKNAG</sequence>
<proteinExistence type="predicted"/>
<feature type="domain" description="Thioredoxin" evidence="3">
    <location>
        <begin position="350"/>
        <end position="498"/>
    </location>
</feature>
<feature type="signal peptide" evidence="2">
    <location>
        <begin position="1"/>
        <end position="22"/>
    </location>
</feature>
<evidence type="ECO:0000256" key="1">
    <source>
        <dbReference type="ARBA" id="ARBA00023284"/>
    </source>
</evidence>
<dbReference type="RefSeq" id="WP_105727542.1">
    <property type="nucleotide sequence ID" value="NZ_PVBS01000005.1"/>
</dbReference>
<dbReference type="GO" id="GO:0016209">
    <property type="term" value="F:antioxidant activity"/>
    <property type="evidence" value="ECO:0007669"/>
    <property type="project" value="InterPro"/>
</dbReference>
<evidence type="ECO:0000313" key="4">
    <source>
        <dbReference type="EMBL" id="PRD51236.1"/>
    </source>
</evidence>
<dbReference type="InterPro" id="IPR050553">
    <property type="entry name" value="Thioredoxin_ResA/DsbE_sf"/>
</dbReference>
<dbReference type="EMBL" id="PVBS01000005">
    <property type="protein sequence ID" value="PRD51236.1"/>
    <property type="molecule type" value="Genomic_DNA"/>
</dbReference>
<dbReference type="Proteomes" id="UP000238642">
    <property type="component" value="Unassembled WGS sequence"/>
</dbReference>
<dbReference type="PROSITE" id="PS51352">
    <property type="entry name" value="THIOREDOXIN_2"/>
    <property type="match status" value="1"/>
</dbReference>
<name>A0A2S9JEA0_9SPHI</name>
<dbReference type="Pfam" id="PF00578">
    <property type="entry name" value="AhpC-TSA"/>
    <property type="match status" value="1"/>
</dbReference>
<dbReference type="SUPFAM" id="SSF52833">
    <property type="entry name" value="Thioredoxin-like"/>
    <property type="match status" value="1"/>
</dbReference>
<feature type="chain" id="PRO_5015418077" description="Thioredoxin domain-containing protein" evidence="2">
    <location>
        <begin position="23"/>
        <end position="504"/>
    </location>
</feature>
<dbReference type="InterPro" id="IPR017937">
    <property type="entry name" value="Thioredoxin_CS"/>
</dbReference>
<dbReference type="Gene3D" id="3.40.30.10">
    <property type="entry name" value="Glutaredoxin"/>
    <property type="match status" value="1"/>
</dbReference>
<organism evidence="4 5">
    <name type="scientific">Sphingobacterium gobiense</name>
    <dbReference type="NCBI Taxonomy" id="1382456"/>
    <lineage>
        <taxon>Bacteria</taxon>
        <taxon>Pseudomonadati</taxon>
        <taxon>Bacteroidota</taxon>
        <taxon>Sphingobacteriia</taxon>
        <taxon>Sphingobacteriales</taxon>
        <taxon>Sphingobacteriaceae</taxon>
        <taxon>Sphingobacterium</taxon>
    </lineage>
</organism>
<dbReference type="InterPro" id="IPR000866">
    <property type="entry name" value="AhpC/TSA"/>
</dbReference>
<reference evidence="4 5" key="1">
    <citation type="submission" date="2018-02" db="EMBL/GenBank/DDBJ databases">
        <title>The draft genome of Sphingobacterium gobiense H7.</title>
        <authorList>
            <person name="Li L."/>
            <person name="Liu L."/>
            <person name="Zhang X."/>
            <person name="Wang T."/>
            <person name="Liang L."/>
        </authorList>
    </citation>
    <scope>NUCLEOTIDE SEQUENCE [LARGE SCALE GENOMIC DNA]</scope>
    <source>
        <strain evidence="4 5">ACCC 05757</strain>
    </source>
</reference>
<accession>A0A2S9JEA0</accession>